<dbReference type="NCBIfam" id="NF002018">
    <property type="entry name" value="PRK00823.1-3"/>
    <property type="match status" value="1"/>
</dbReference>
<reference evidence="5 6" key="1">
    <citation type="submission" date="2024-07" db="EMBL/GenBank/DDBJ databases">
        <title>Uliginosibacterium paludis KCTC:42655.</title>
        <authorList>
            <person name="Kim M.K."/>
        </authorList>
    </citation>
    <scope>NUCLEOTIDE SEQUENCE [LARGE SCALE GENOMIC DNA]</scope>
    <source>
        <strain evidence="5 6">KCTC 42655</strain>
    </source>
</reference>
<dbReference type="CDD" id="cd00914">
    <property type="entry name" value="PCD_DCoH_subfamily_b"/>
    <property type="match status" value="1"/>
</dbReference>
<accession>A0ABV2CQF6</accession>
<dbReference type="InterPro" id="IPR036428">
    <property type="entry name" value="PCD_sf"/>
</dbReference>
<dbReference type="PANTHER" id="PTHR12599">
    <property type="entry name" value="PTERIN-4-ALPHA-CARBINOLAMINE DEHYDRATASE"/>
    <property type="match status" value="1"/>
</dbReference>
<dbReference type="Pfam" id="PF01329">
    <property type="entry name" value="Pterin_4a"/>
    <property type="match status" value="1"/>
</dbReference>
<dbReference type="NCBIfam" id="NF002017">
    <property type="entry name" value="PRK00823.1-2"/>
    <property type="match status" value="1"/>
</dbReference>
<dbReference type="HAMAP" id="MF_00434">
    <property type="entry name" value="Pterin_4_alpha"/>
    <property type="match status" value="1"/>
</dbReference>
<proteinExistence type="inferred from homology"/>
<comment type="similarity">
    <text evidence="2 4">Belongs to the pterin-4-alpha-carbinolamine dehydratase family.</text>
</comment>
<evidence type="ECO:0000256" key="2">
    <source>
        <dbReference type="ARBA" id="ARBA00006472"/>
    </source>
</evidence>
<comment type="caution">
    <text evidence="5">The sequence shown here is derived from an EMBL/GenBank/DDBJ whole genome shotgun (WGS) entry which is preliminary data.</text>
</comment>
<evidence type="ECO:0000256" key="4">
    <source>
        <dbReference type="HAMAP-Rule" id="MF_00434"/>
    </source>
</evidence>
<organism evidence="5 6">
    <name type="scientific">Uliginosibacterium paludis</name>
    <dbReference type="NCBI Taxonomy" id="1615952"/>
    <lineage>
        <taxon>Bacteria</taxon>
        <taxon>Pseudomonadati</taxon>
        <taxon>Pseudomonadota</taxon>
        <taxon>Betaproteobacteria</taxon>
        <taxon>Rhodocyclales</taxon>
        <taxon>Zoogloeaceae</taxon>
        <taxon>Uliginosibacterium</taxon>
    </lineage>
</organism>
<keyword evidence="6" id="KW-1185">Reference proteome</keyword>
<dbReference type="InterPro" id="IPR001533">
    <property type="entry name" value="Pterin_deHydtase"/>
</dbReference>
<dbReference type="PANTHER" id="PTHR12599:SF0">
    <property type="entry name" value="PTERIN-4-ALPHA-CARBINOLAMINE DEHYDRATASE"/>
    <property type="match status" value="1"/>
</dbReference>
<evidence type="ECO:0000313" key="5">
    <source>
        <dbReference type="EMBL" id="MET1490156.1"/>
    </source>
</evidence>
<sequence>MRPGLLDDAALFKAFKTLNQHSASPWQLQDGRLLQHYRFRDFRQAFAFMTRVAHVAEAMDHHPDWSNVYNRVSVTLFTHDAGGITTLDFELAAAMESAARETPGR</sequence>
<evidence type="ECO:0000313" key="6">
    <source>
        <dbReference type="Proteomes" id="UP001548590"/>
    </source>
</evidence>
<dbReference type="Proteomes" id="UP001548590">
    <property type="component" value="Unassembled WGS sequence"/>
</dbReference>
<dbReference type="Gene3D" id="3.30.1360.20">
    <property type="entry name" value="Transcriptional coactivator/pterin dehydratase"/>
    <property type="match status" value="1"/>
</dbReference>
<dbReference type="EC" id="4.2.1.96" evidence="4"/>
<dbReference type="RefSeq" id="WP_345923687.1">
    <property type="nucleotide sequence ID" value="NZ_JBDIVF010000001.1"/>
</dbReference>
<evidence type="ECO:0000256" key="1">
    <source>
        <dbReference type="ARBA" id="ARBA00001554"/>
    </source>
</evidence>
<evidence type="ECO:0000256" key="3">
    <source>
        <dbReference type="ARBA" id="ARBA00023239"/>
    </source>
</evidence>
<name>A0ABV2CQF6_9RHOO</name>
<dbReference type="EMBL" id="JBEWLZ010000004">
    <property type="protein sequence ID" value="MET1490156.1"/>
    <property type="molecule type" value="Genomic_DNA"/>
</dbReference>
<keyword evidence="3 4" id="KW-0456">Lyase</keyword>
<gene>
    <name evidence="5" type="ORF">ABVT11_09980</name>
</gene>
<dbReference type="GO" id="GO:0008124">
    <property type="term" value="F:4-alpha-hydroxytetrahydrobiopterin dehydratase activity"/>
    <property type="evidence" value="ECO:0007669"/>
    <property type="project" value="UniProtKB-EC"/>
</dbReference>
<protein>
    <recommendedName>
        <fullName evidence="4">Putative pterin-4-alpha-carbinolamine dehydratase</fullName>
        <shortName evidence="4">PHS</shortName>
        <ecNumber evidence="4">4.2.1.96</ecNumber>
    </recommendedName>
    <alternativeName>
        <fullName evidence="4">4-alpha-hydroxy-tetrahydropterin dehydratase</fullName>
    </alternativeName>
    <alternativeName>
        <fullName evidence="4">Pterin carbinolamine dehydratase</fullName>
        <shortName evidence="4">PCD</shortName>
    </alternativeName>
</protein>
<dbReference type="SUPFAM" id="SSF55248">
    <property type="entry name" value="PCD-like"/>
    <property type="match status" value="1"/>
</dbReference>
<comment type="catalytic activity">
    <reaction evidence="1 4">
        <text>(4aS,6R)-4a-hydroxy-L-erythro-5,6,7,8-tetrahydrobiopterin = (6R)-L-erythro-6,7-dihydrobiopterin + H2O</text>
        <dbReference type="Rhea" id="RHEA:11920"/>
        <dbReference type="ChEBI" id="CHEBI:15377"/>
        <dbReference type="ChEBI" id="CHEBI:15642"/>
        <dbReference type="ChEBI" id="CHEBI:43120"/>
        <dbReference type="EC" id="4.2.1.96"/>
    </reaction>
</comment>